<dbReference type="InterPro" id="IPR020568">
    <property type="entry name" value="Ribosomal_Su5_D2-typ_SF"/>
</dbReference>
<dbReference type="SUPFAM" id="SSF118116">
    <property type="entry name" value="DNA mismatch repair protein MutL"/>
    <property type="match status" value="1"/>
</dbReference>
<evidence type="ECO:0000256" key="4">
    <source>
        <dbReference type="HAMAP-Rule" id="MF_00149"/>
    </source>
</evidence>
<feature type="domain" description="MutL C-terminal dimerisation" evidence="6">
    <location>
        <begin position="438"/>
        <end position="580"/>
    </location>
</feature>
<name>A0AAU8IDD7_9BACL</name>
<dbReference type="Pfam" id="PF13589">
    <property type="entry name" value="HATPase_c_3"/>
    <property type="match status" value="1"/>
</dbReference>
<dbReference type="InterPro" id="IPR013507">
    <property type="entry name" value="DNA_mismatch_S5_2-like"/>
</dbReference>
<dbReference type="PANTHER" id="PTHR10073">
    <property type="entry name" value="DNA MISMATCH REPAIR PROTEIN MLH, PMS, MUTL"/>
    <property type="match status" value="1"/>
</dbReference>
<sequence length="624" mass="70057">MGIIQKLSVSLANQIAAGEVVERPASVVKELVENAIDAQATAVTILIEEGGLKSITVRDNGAGLAPEDCRAAFERHATSKIHKDSDLFHIRTLGFRGEALPSIAAVSYLEMKTSDGQHPGIHLVLQGGHVIQSGHTESRKGTEIKVSRLFYNTPARLKYLKSLHTELGKISDVVNRMALSYPHIQFTLTENERTVFQTNGSGELSHVLAAIYGVRTAKAAVPFSGDSLDFHVEGLAVNPQINRAGRQYVYIFVNGRFIKNYPIFNSIIEGYHTLLMVGRYPICVIHIKMDPSLVDVNVHPAKLEARISKEKDLCTLITGTIREAFHRQRLIPAVGTKMHREHPQVEQQAMDFSPDVAIGPDLSASGSPAAEHSPVSEEQPPKETISGTERIGESMEQSGDQVYRRSLPQEGDEMEPASSSEEPSDEMKTSSRMPKLYPIGQMHGTYIFAQNEDGLYIIDQHAAQERINYEYYREKVGENAREVQELLVPMTFEFTHSEYETVMEYHDYLKEIGLDFESFGNRSVIIRSHPTWMPKGREPQMIEDIVHQLIESGKISIKKLREDLAKMMSCKRAIKANHYLRTDEIQALLDNLAKAKDPFTCPHGRPVIVHFTPYEMEKMFKRVQ</sequence>
<dbReference type="GO" id="GO:0005524">
    <property type="term" value="F:ATP binding"/>
    <property type="evidence" value="ECO:0007669"/>
    <property type="project" value="InterPro"/>
</dbReference>
<evidence type="ECO:0000256" key="2">
    <source>
        <dbReference type="ARBA" id="ARBA00022763"/>
    </source>
</evidence>
<dbReference type="GO" id="GO:0006298">
    <property type="term" value="P:mismatch repair"/>
    <property type="evidence" value="ECO:0007669"/>
    <property type="project" value="UniProtKB-UniRule"/>
</dbReference>
<dbReference type="InterPro" id="IPR014790">
    <property type="entry name" value="MutL_C"/>
</dbReference>
<dbReference type="InterPro" id="IPR042120">
    <property type="entry name" value="MutL_C_dimsub"/>
</dbReference>
<dbReference type="GO" id="GO:0032300">
    <property type="term" value="C:mismatch repair complex"/>
    <property type="evidence" value="ECO:0007669"/>
    <property type="project" value="InterPro"/>
</dbReference>
<dbReference type="EMBL" id="CP159510">
    <property type="protein sequence ID" value="XCJ16108.1"/>
    <property type="molecule type" value="Genomic_DNA"/>
</dbReference>
<dbReference type="InterPro" id="IPR014721">
    <property type="entry name" value="Ribsml_uS5_D2-typ_fold_subgr"/>
</dbReference>
<dbReference type="Gene3D" id="3.30.1370.100">
    <property type="entry name" value="MutL, C-terminal domain, regulatory subdomain"/>
    <property type="match status" value="1"/>
</dbReference>
<gene>
    <name evidence="4 8" type="primary">mutL</name>
    <name evidence="8" type="ORF">ABNN70_10440</name>
</gene>
<dbReference type="AlphaFoldDB" id="A0AAU8IDD7"/>
<dbReference type="PANTHER" id="PTHR10073:SF12">
    <property type="entry name" value="DNA MISMATCH REPAIR PROTEIN MLH1"/>
    <property type="match status" value="1"/>
</dbReference>
<evidence type="ECO:0000256" key="1">
    <source>
        <dbReference type="ARBA" id="ARBA00006082"/>
    </source>
</evidence>
<dbReference type="GO" id="GO:0030983">
    <property type="term" value="F:mismatched DNA binding"/>
    <property type="evidence" value="ECO:0007669"/>
    <property type="project" value="InterPro"/>
</dbReference>
<dbReference type="SMART" id="SM01340">
    <property type="entry name" value="DNA_mis_repair"/>
    <property type="match status" value="1"/>
</dbReference>
<dbReference type="Gene3D" id="3.30.230.10">
    <property type="match status" value="1"/>
</dbReference>
<keyword evidence="8" id="KW-0540">Nuclease</keyword>
<dbReference type="RefSeq" id="WP_353947745.1">
    <property type="nucleotide sequence ID" value="NZ_CP159510.1"/>
</dbReference>
<reference evidence="8" key="1">
    <citation type="submission" date="2024-06" db="EMBL/GenBank/DDBJ databases">
        <authorList>
            <person name="Fan A."/>
            <person name="Zhang F.Y."/>
            <person name="Zhang L."/>
        </authorList>
    </citation>
    <scope>NUCLEOTIDE SEQUENCE</scope>
    <source>
        <strain evidence="8">Y61</strain>
    </source>
</reference>
<dbReference type="GO" id="GO:0016887">
    <property type="term" value="F:ATP hydrolysis activity"/>
    <property type="evidence" value="ECO:0007669"/>
    <property type="project" value="InterPro"/>
</dbReference>
<dbReference type="SUPFAM" id="SSF55874">
    <property type="entry name" value="ATPase domain of HSP90 chaperone/DNA topoisomerase II/histidine kinase"/>
    <property type="match status" value="1"/>
</dbReference>
<dbReference type="SMART" id="SM00853">
    <property type="entry name" value="MutL_C"/>
    <property type="match status" value="1"/>
</dbReference>
<dbReference type="Pfam" id="PF08676">
    <property type="entry name" value="MutL_C"/>
    <property type="match status" value="1"/>
</dbReference>
<evidence type="ECO:0000313" key="8">
    <source>
        <dbReference type="EMBL" id="XCJ16108.1"/>
    </source>
</evidence>
<evidence type="ECO:0000259" key="7">
    <source>
        <dbReference type="SMART" id="SM01340"/>
    </source>
</evidence>
<dbReference type="Gene3D" id="3.30.565.10">
    <property type="entry name" value="Histidine kinase-like ATPase, C-terminal domain"/>
    <property type="match status" value="1"/>
</dbReference>
<dbReference type="Pfam" id="PF01119">
    <property type="entry name" value="DNA_mis_repair"/>
    <property type="match status" value="1"/>
</dbReference>
<dbReference type="InterPro" id="IPR014762">
    <property type="entry name" value="DNA_mismatch_repair_CS"/>
</dbReference>
<comment type="similarity">
    <text evidence="1 4">Belongs to the DNA mismatch repair MutL/HexB family.</text>
</comment>
<dbReference type="InterPro" id="IPR002099">
    <property type="entry name" value="MutL/Mlh/PMS"/>
</dbReference>
<dbReference type="GO" id="GO:0140664">
    <property type="term" value="F:ATP-dependent DNA damage sensor activity"/>
    <property type="evidence" value="ECO:0007669"/>
    <property type="project" value="InterPro"/>
</dbReference>
<dbReference type="PROSITE" id="PS00058">
    <property type="entry name" value="DNA_MISMATCH_REPAIR_1"/>
    <property type="match status" value="1"/>
</dbReference>
<dbReference type="SUPFAM" id="SSF54211">
    <property type="entry name" value="Ribosomal protein S5 domain 2-like"/>
    <property type="match status" value="1"/>
</dbReference>
<dbReference type="InterPro" id="IPR042121">
    <property type="entry name" value="MutL_C_regsub"/>
</dbReference>
<proteinExistence type="inferred from homology"/>
<keyword evidence="8" id="KW-0255">Endonuclease</keyword>
<dbReference type="Gene3D" id="3.30.1540.20">
    <property type="entry name" value="MutL, C-terminal domain, dimerisation subdomain"/>
    <property type="match status" value="1"/>
</dbReference>
<keyword evidence="2 4" id="KW-0227">DNA damage</keyword>
<accession>A0AAU8IDD7</accession>
<dbReference type="FunFam" id="3.30.1370.100:FF:000004">
    <property type="entry name" value="DNA mismatch repair endonuclease MutL"/>
    <property type="match status" value="1"/>
</dbReference>
<dbReference type="InterPro" id="IPR036890">
    <property type="entry name" value="HATPase_C_sf"/>
</dbReference>
<evidence type="ECO:0000259" key="6">
    <source>
        <dbReference type="SMART" id="SM00853"/>
    </source>
</evidence>
<comment type="function">
    <text evidence="4">This protein is involved in the repair of mismatches in DNA. It is required for dam-dependent methyl-directed DNA mismatch repair. May act as a 'molecular matchmaker', a protein that promotes the formation of a stable complex between two or more DNA-binding proteins in an ATP-dependent manner without itself being part of a final effector complex.</text>
</comment>
<evidence type="ECO:0000256" key="5">
    <source>
        <dbReference type="SAM" id="MobiDB-lite"/>
    </source>
</evidence>
<evidence type="ECO:0000256" key="3">
    <source>
        <dbReference type="ARBA" id="ARBA00023204"/>
    </source>
</evidence>
<dbReference type="GO" id="GO:0004519">
    <property type="term" value="F:endonuclease activity"/>
    <property type="evidence" value="ECO:0007669"/>
    <property type="project" value="UniProtKB-KW"/>
</dbReference>
<dbReference type="CDD" id="cd16926">
    <property type="entry name" value="HATPase_MutL-MLH-PMS-like"/>
    <property type="match status" value="1"/>
</dbReference>
<dbReference type="InterPro" id="IPR020667">
    <property type="entry name" value="DNA_mismatch_repair_MutL"/>
</dbReference>
<keyword evidence="8" id="KW-0378">Hydrolase</keyword>
<dbReference type="NCBIfam" id="NF000950">
    <property type="entry name" value="PRK00095.1-3"/>
    <property type="match status" value="1"/>
</dbReference>
<dbReference type="InterPro" id="IPR038973">
    <property type="entry name" value="MutL/Mlh/Pms-like"/>
</dbReference>
<protein>
    <recommendedName>
        <fullName evidence="4">DNA mismatch repair protein MutL</fullName>
    </recommendedName>
</protein>
<dbReference type="CDD" id="cd00782">
    <property type="entry name" value="MutL_Trans"/>
    <property type="match status" value="1"/>
</dbReference>
<organism evidence="8">
    <name type="scientific">Sporolactobacillus sp. Y61</name>
    <dbReference type="NCBI Taxonomy" id="3160863"/>
    <lineage>
        <taxon>Bacteria</taxon>
        <taxon>Bacillati</taxon>
        <taxon>Bacillota</taxon>
        <taxon>Bacilli</taxon>
        <taxon>Bacillales</taxon>
        <taxon>Sporolactobacillaceae</taxon>
        <taxon>Sporolactobacillus</taxon>
    </lineage>
</organism>
<dbReference type="HAMAP" id="MF_00149">
    <property type="entry name" value="DNA_mis_repair"/>
    <property type="match status" value="1"/>
</dbReference>
<dbReference type="InterPro" id="IPR037198">
    <property type="entry name" value="MutL_C_sf"/>
</dbReference>
<feature type="domain" description="DNA mismatch repair protein S5" evidence="7">
    <location>
        <begin position="208"/>
        <end position="326"/>
    </location>
</feature>
<keyword evidence="3 4" id="KW-0234">DNA repair</keyword>
<dbReference type="FunFam" id="3.30.565.10:FF:000003">
    <property type="entry name" value="DNA mismatch repair endonuclease MutL"/>
    <property type="match status" value="1"/>
</dbReference>
<dbReference type="NCBIfam" id="TIGR00585">
    <property type="entry name" value="mutl"/>
    <property type="match status" value="1"/>
</dbReference>
<feature type="region of interest" description="Disordered" evidence="5">
    <location>
        <begin position="355"/>
        <end position="431"/>
    </location>
</feature>